<dbReference type="PROSITE" id="PS50943">
    <property type="entry name" value="HTH_CROC1"/>
    <property type="match status" value="1"/>
</dbReference>
<dbReference type="InterPro" id="IPR050077">
    <property type="entry name" value="LexA_repressor"/>
</dbReference>
<dbReference type="PANTHER" id="PTHR33516">
    <property type="entry name" value="LEXA REPRESSOR"/>
    <property type="match status" value="1"/>
</dbReference>
<dbReference type="Pfam" id="PF01381">
    <property type="entry name" value="HTH_3"/>
    <property type="match status" value="1"/>
</dbReference>
<keyword evidence="3" id="KW-1185">Reference proteome</keyword>
<evidence type="ECO:0000313" key="3">
    <source>
        <dbReference type="Proteomes" id="UP000540056"/>
    </source>
</evidence>
<dbReference type="EMBL" id="JACGAN010000007">
    <property type="protein sequence ID" value="MBA5746550.1"/>
    <property type="molecule type" value="Genomic_DNA"/>
</dbReference>
<evidence type="ECO:0000259" key="1">
    <source>
        <dbReference type="PROSITE" id="PS50943"/>
    </source>
</evidence>
<protein>
    <submittedName>
        <fullName evidence="2">Helix-turn-helix domain-containing protein</fullName>
    </submittedName>
</protein>
<dbReference type="CDD" id="cd06529">
    <property type="entry name" value="S24_LexA-like"/>
    <property type="match status" value="1"/>
</dbReference>
<comment type="caution">
    <text evidence="2">The sequence shown here is derived from an EMBL/GenBank/DDBJ whole genome shotgun (WGS) entry which is preliminary data.</text>
</comment>
<dbReference type="SUPFAM" id="SSF51306">
    <property type="entry name" value="LexA/Signal peptidase"/>
    <property type="match status" value="1"/>
</dbReference>
<name>A0ABR5ZXT6_9LACT</name>
<dbReference type="SUPFAM" id="SSF47413">
    <property type="entry name" value="lambda repressor-like DNA-binding domains"/>
    <property type="match status" value="1"/>
</dbReference>
<feature type="domain" description="HTH cro/C1-type" evidence="1">
    <location>
        <begin position="18"/>
        <end position="72"/>
    </location>
</feature>
<dbReference type="Gene3D" id="1.10.260.40">
    <property type="entry name" value="lambda repressor-like DNA-binding domains"/>
    <property type="match status" value="1"/>
</dbReference>
<dbReference type="Proteomes" id="UP000540056">
    <property type="component" value="Unassembled WGS sequence"/>
</dbReference>
<proteinExistence type="predicted"/>
<dbReference type="SMART" id="SM00530">
    <property type="entry name" value="HTH_XRE"/>
    <property type="match status" value="1"/>
</dbReference>
<reference evidence="2 3" key="1">
    <citation type="submission" date="2020-07" db="EMBL/GenBank/DDBJ databases">
        <title>Draft Genome Sequences of Lactobacillales Isolated from the International Space Station.</title>
        <authorList>
            <person name="Bharadwaj A.R."/>
            <person name="Singh N.K."/>
            <person name="Wood J.M."/>
            <person name="Debieu M."/>
            <person name="O'Hara N.B."/>
            <person name="Karouia F."/>
            <person name="Mason C.E."/>
            <person name="Venkateswaran K."/>
        </authorList>
    </citation>
    <scope>NUCLEOTIDE SEQUENCE [LARGE SCALE GENOMIC DNA]</scope>
    <source>
        <strain evidence="2 3">151250015-1-258-55</strain>
    </source>
</reference>
<dbReference type="InterPro" id="IPR001387">
    <property type="entry name" value="Cro/C1-type_HTH"/>
</dbReference>
<dbReference type="InterPro" id="IPR039418">
    <property type="entry name" value="LexA-like"/>
</dbReference>
<dbReference type="PANTHER" id="PTHR33516:SF2">
    <property type="entry name" value="LEXA REPRESSOR-RELATED"/>
    <property type="match status" value="1"/>
</dbReference>
<dbReference type="Gene3D" id="2.10.109.10">
    <property type="entry name" value="Umud Fragment, subunit A"/>
    <property type="match status" value="1"/>
</dbReference>
<dbReference type="CDD" id="cd00093">
    <property type="entry name" value="HTH_XRE"/>
    <property type="match status" value="1"/>
</dbReference>
<dbReference type="InterPro" id="IPR010982">
    <property type="entry name" value="Lambda_DNA-bd_dom_sf"/>
</dbReference>
<accession>A0ABR5ZXT6</accession>
<evidence type="ECO:0000313" key="2">
    <source>
        <dbReference type="EMBL" id="MBA5746550.1"/>
    </source>
</evidence>
<dbReference type="Pfam" id="PF00717">
    <property type="entry name" value="Peptidase_S24"/>
    <property type="match status" value="1"/>
</dbReference>
<gene>
    <name evidence="2" type="ORF">H3232_04935</name>
</gene>
<dbReference type="InterPro" id="IPR036286">
    <property type="entry name" value="LexA/Signal_pep-like_sf"/>
</dbReference>
<sequence>MYNIYRRKVKQMQIKDKIKYLRKRNDFTQTDLANKLDVAKTTVSTWERGGNLPLMDKIVQMADIFNVPISYFFDDVTEDIKVVNIPLLGAISCGDPITAVENVDEYHKEIENQLPNGNLFYLKANGDSMYPLIPDGALVLIREQRTVENGEVAAVLVNGDTEATLKRVKRIGSELLLQPENNEYEPIIVNEKNPARIIGKVVRVKYDL</sequence>
<dbReference type="InterPro" id="IPR015927">
    <property type="entry name" value="Peptidase_S24_S26A/B/C"/>
</dbReference>
<organism evidence="2 3">
    <name type="scientific">Aerococcus urinaeequi</name>
    <dbReference type="NCBI Taxonomy" id="51665"/>
    <lineage>
        <taxon>Bacteria</taxon>
        <taxon>Bacillati</taxon>
        <taxon>Bacillota</taxon>
        <taxon>Bacilli</taxon>
        <taxon>Lactobacillales</taxon>
        <taxon>Aerococcaceae</taxon>
        <taxon>Aerococcus</taxon>
    </lineage>
</organism>